<dbReference type="AlphaFoldDB" id="A0A8R1TNA2"/>
<organism evidence="1 2">
    <name type="scientific">Onchocerca volvulus</name>
    <dbReference type="NCBI Taxonomy" id="6282"/>
    <lineage>
        <taxon>Eukaryota</taxon>
        <taxon>Metazoa</taxon>
        <taxon>Ecdysozoa</taxon>
        <taxon>Nematoda</taxon>
        <taxon>Chromadorea</taxon>
        <taxon>Rhabditida</taxon>
        <taxon>Spirurina</taxon>
        <taxon>Spiruromorpha</taxon>
        <taxon>Filarioidea</taxon>
        <taxon>Onchocercidae</taxon>
        <taxon>Onchocerca</taxon>
    </lineage>
</organism>
<evidence type="ECO:0000313" key="2">
    <source>
        <dbReference type="Proteomes" id="UP000024404"/>
    </source>
</evidence>
<evidence type="ECO:0000313" key="1">
    <source>
        <dbReference type="EnsemblMetazoa" id="OVOC13417.1"/>
    </source>
</evidence>
<keyword evidence="2" id="KW-1185">Reference proteome</keyword>
<accession>A0A8R1TNA2</accession>
<reference evidence="2" key="1">
    <citation type="submission" date="2013-10" db="EMBL/GenBank/DDBJ databases">
        <title>Genome sequencing of Onchocerca volvulus.</title>
        <authorList>
            <person name="Cotton J."/>
            <person name="Tsai J."/>
            <person name="Stanley E."/>
            <person name="Tracey A."/>
            <person name="Holroyd N."/>
            <person name="Lustigman S."/>
            <person name="Berriman M."/>
        </authorList>
    </citation>
    <scope>NUCLEOTIDE SEQUENCE</scope>
</reference>
<dbReference type="Proteomes" id="UP000024404">
    <property type="component" value="Unassembled WGS sequence"/>
</dbReference>
<reference evidence="1" key="2">
    <citation type="submission" date="2022-06" db="UniProtKB">
        <authorList>
            <consortium name="EnsemblMetazoa"/>
        </authorList>
    </citation>
    <scope>IDENTIFICATION</scope>
</reference>
<sequence length="65" mass="7684">MPTSHLKQFIMTFYAEIFSANMNFTNLKVAWNRIAINSFLLHILSYTLFRSNNNSSNKFRISYSK</sequence>
<protein>
    <submittedName>
        <fullName evidence="1">Uncharacterized protein</fullName>
    </submittedName>
</protein>
<dbReference type="EMBL" id="CMVM020000250">
    <property type="status" value="NOT_ANNOTATED_CDS"/>
    <property type="molecule type" value="Genomic_DNA"/>
</dbReference>
<dbReference type="EnsemblMetazoa" id="OVOC13417.1">
    <property type="protein sequence ID" value="OVOC13417.1"/>
    <property type="gene ID" value="WBGene00255427"/>
</dbReference>
<name>A0A8R1TNA2_ONCVO</name>
<proteinExistence type="predicted"/>